<keyword evidence="3" id="KW-1185">Reference proteome</keyword>
<dbReference type="AlphaFoldDB" id="A0AAE0DHE7"/>
<comment type="caution">
    <text evidence="2">The sequence shown here is derived from an EMBL/GenBank/DDBJ whole genome shotgun (WGS) entry which is preliminary data.</text>
</comment>
<feature type="compositionally biased region" description="Basic and acidic residues" evidence="1">
    <location>
        <begin position="18"/>
        <end position="29"/>
    </location>
</feature>
<feature type="region of interest" description="Disordered" evidence="1">
    <location>
        <begin position="1"/>
        <end position="29"/>
    </location>
</feature>
<organism evidence="2 3">
    <name type="scientific">Dipteronia sinensis</name>
    <dbReference type="NCBI Taxonomy" id="43782"/>
    <lineage>
        <taxon>Eukaryota</taxon>
        <taxon>Viridiplantae</taxon>
        <taxon>Streptophyta</taxon>
        <taxon>Embryophyta</taxon>
        <taxon>Tracheophyta</taxon>
        <taxon>Spermatophyta</taxon>
        <taxon>Magnoliopsida</taxon>
        <taxon>eudicotyledons</taxon>
        <taxon>Gunneridae</taxon>
        <taxon>Pentapetalae</taxon>
        <taxon>rosids</taxon>
        <taxon>malvids</taxon>
        <taxon>Sapindales</taxon>
        <taxon>Sapindaceae</taxon>
        <taxon>Hippocastanoideae</taxon>
        <taxon>Acereae</taxon>
        <taxon>Dipteronia</taxon>
    </lineage>
</organism>
<evidence type="ECO:0000313" key="2">
    <source>
        <dbReference type="EMBL" id="KAK3170472.1"/>
    </source>
</evidence>
<evidence type="ECO:0000256" key="1">
    <source>
        <dbReference type="SAM" id="MobiDB-lite"/>
    </source>
</evidence>
<name>A0AAE0DHE7_9ROSI</name>
<sequence length="112" mass="12252">MTMNSGKEIGSVIRKAVKREMKRGTEGGTERVVERVMKRLIPTLSTPADSNGLQADVQNQSRPTKTGSGGMQNNDSNRASSSSHVNVQLTLSNDNQHSGWNSSQLNELKLFH</sequence>
<feature type="compositionally biased region" description="Polar residues" evidence="1">
    <location>
        <begin position="43"/>
        <end position="106"/>
    </location>
</feature>
<accession>A0AAE0DHE7</accession>
<reference evidence="2" key="1">
    <citation type="journal article" date="2023" name="Plant J.">
        <title>Genome sequences and population genomics provide insights into the demographic history, inbreeding, and mutation load of two 'living fossil' tree species of Dipteronia.</title>
        <authorList>
            <person name="Feng Y."/>
            <person name="Comes H.P."/>
            <person name="Chen J."/>
            <person name="Zhu S."/>
            <person name="Lu R."/>
            <person name="Zhang X."/>
            <person name="Li P."/>
            <person name="Qiu J."/>
            <person name="Olsen K.M."/>
            <person name="Qiu Y."/>
        </authorList>
    </citation>
    <scope>NUCLEOTIDE SEQUENCE</scope>
    <source>
        <strain evidence="2">NBL</strain>
    </source>
</reference>
<dbReference type="EMBL" id="JANJYJ010000887">
    <property type="protein sequence ID" value="KAK3170472.1"/>
    <property type="molecule type" value="Genomic_DNA"/>
</dbReference>
<proteinExistence type="predicted"/>
<evidence type="ECO:0000313" key="3">
    <source>
        <dbReference type="Proteomes" id="UP001281410"/>
    </source>
</evidence>
<dbReference type="Proteomes" id="UP001281410">
    <property type="component" value="Unassembled WGS sequence"/>
</dbReference>
<feature type="region of interest" description="Disordered" evidence="1">
    <location>
        <begin position="41"/>
        <end position="112"/>
    </location>
</feature>
<protein>
    <submittedName>
        <fullName evidence="2">Uncharacterized protein</fullName>
    </submittedName>
</protein>
<gene>
    <name evidence="2" type="ORF">Dsin_032960</name>
</gene>